<protein>
    <submittedName>
        <fullName evidence="1">Uncharacterized protein</fullName>
    </submittedName>
</protein>
<gene>
    <name evidence="1" type="ORF">B2K_39155</name>
</gene>
<organism evidence="1 2">
    <name type="scientific">Paenibacillus mucilaginosus K02</name>
    <dbReference type="NCBI Taxonomy" id="997761"/>
    <lineage>
        <taxon>Bacteria</taxon>
        <taxon>Bacillati</taxon>
        <taxon>Bacillota</taxon>
        <taxon>Bacilli</taxon>
        <taxon>Bacillales</taxon>
        <taxon>Paenibacillaceae</taxon>
        <taxon>Paenibacillus</taxon>
    </lineage>
</organism>
<dbReference type="HOGENOM" id="CLU_2618689_0_0_9"/>
<sequence length="78" mass="8318">MKLLKISTKARPPSNAAAASFFYFPLSSTAAGDFPLPSQQHGLTAGQPGFEPQYDLNNDGKIDMADALHTARKAVKTP</sequence>
<dbReference type="InterPro" id="IPR036439">
    <property type="entry name" value="Dockerin_dom_sf"/>
</dbReference>
<dbReference type="KEGG" id="pmw:B2K_39155"/>
<accession>R9UPT3</accession>
<dbReference type="RefSeq" id="WP_016362521.1">
    <property type="nucleotide sequence ID" value="NC_017672.3"/>
</dbReference>
<proteinExistence type="predicted"/>
<name>R9UPT3_9BACL</name>
<reference evidence="1 2" key="1">
    <citation type="submission" date="2013-06" db="EMBL/GenBank/DDBJ databases">
        <title>Complete genome sequence of Paenibacillus mucilaginosus K02.</title>
        <authorList>
            <person name="Xiao B."/>
            <person name="Sun L."/>
            <person name="Xiao L."/>
            <person name="Lian B."/>
        </authorList>
    </citation>
    <scope>NUCLEOTIDE SEQUENCE [LARGE SCALE GENOMIC DNA]</scope>
    <source>
        <strain evidence="1 2">K02</strain>
    </source>
</reference>
<evidence type="ECO:0000313" key="1">
    <source>
        <dbReference type="EMBL" id="AGN70655.1"/>
    </source>
</evidence>
<dbReference type="Proteomes" id="UP000007392">
    <property type="component" value="Chromosome"/>
</dbReference>
<dbReference type="OrthoDB" id="2529192at2"/>
<dbReference type="Gene3D" id="1.10.1330.10">
    <property type="entry name" value="Dockerin domain"/>
    <property type="match status" value="1"/>
</dbReference>
<dbReference type="AlphaFoldDB" id="R9UPT3"/>
<dbReference type="EMBL" id="CP003422">
    <property type="protein sequence ID" value="AGN70655.1"/>
    <property type="molecule type" value="Genomic_DNA"/>
</dbReference>
<dbReference type="GO" id="GO:0000272">
    <property type="term" value="P:polysaccharide catabolic process"/>
    <property type="evidence" value="ECO:0007669"/>
    <property type="project" value="InterPro"/>
</dbReference>
<evidence type="ECO:0000313" key="2">
    <source>
        <dbReference type="Proteomes" id="UP000007392"/>
    </source>
</evidence>